<dbReference type="Proteomes" id="UP001152795">
    <property type="component" value="Unassembled WGS sequence"/>
</dbReference>
<comment type="caution">
    <text evidence="1">The sequence shown here is derived from an EMBL/GenBank/DDBJ whole genome shotgun (WGS) entry which is preliminary data.</text>
</comment>
<organism evidence="1 2">
    <name type="scientific">Paramuricea clavata</name>
    <name type="common">Red gorgonian</name>
    <name type="synonym">Violescent sea-whip</name>
    <dbReference type="NCBI Taxonomy" id="317549"/>
    <lineage>
        <taxon>Eukaryota</taxon>
        <taxon>Metazoa</taxon>
        <taxon>Cnidaria</taxon>
        <taxon>Anthozoa</taxon>
        <taxon>Octocorallia</taxon>
        <taxon>Malacalcyonacea</taxon>
        <taxon>Plexauridae</taxon>
        <taxon>Paramuricea</taxon>
    </lineage>
</organism>
<accession>A0A6S7IPR9</accession>
<evidence type="ECO:0000313" key="1">
    <source>
        <dbReference type="EMBL" id="CAB4021205.1"/>
    </source>
</evidence>
<gene>
    <name evidence="1" type="ORF">PACLA_8A028165</name>
</gene>
<keyword evidence="2" id="KW-1185">Reference proteome</keyword>
<name>A0A6S7IPR9_PARCT</name>
<proteinExistence type="predicted"/>
<sequence>ALINRTTAVMKQARRKYYTSFIEENSHDQRKLFKSIKTLFDQDTDLSFNGYHDNNILANDIGKFFMQKIERIRTKLDEAATDSTLTPQEPSTCSARFDSFKTLSDDDVMRLIAKSSKNSCSLDPMPTPL</sequence>
<feature type="non-terminal residue" evidence="1">
    <location>
        <position position="1"/>
    </location>
</feature>
<protein>
    <submittedName>
        <fullName evidence="1">Uncharacterized protein</fullName>
    </submittedName>
</protein>
<evidence type="ECO:0000313" key="2">
    <source>
        <dbReference type="Proteomes" id="UP001152795"/>
    </source>
</evidence>
<dbReference type="EMBL" id="CACRXK020011319">
    <property type="protein sequence ID" value="CAB4021205.1"/>
    <property type="molecule type" value="Genomic_DNA"/>
</dbReference>
<dbReference type="AlphaFoldDB" id="A0A6S7IPR9"/>
<reference evidence="1" key="1">
    <citation type="submission" date="2020-04" db="EMBL/GenBank/DDBJ databases">
        <authorList>
            <person name="Alioto T."/>
            <person name="Alioto T."/>
            <person name="Gomez Garrido J."/>
        </authorList>
    </citation>
    <scope>NUCLEOTIDE SEQUENCE</scope>
    <source>
        <strain evidence="1">A484AB</strain>
    </source>
</reference>
<dbReference type="OrthoDB" id="5989319at2759"/>